<keyword evidence="1 3" id="KW-0853">WD repeat</keyword>
<dbReference type="Gene3D" id="2.130.10.10">
    <property type="entry name" value="YVTN repeat-like/Quinoprotein amine dehydrogenase"/>
    <property type="match status" value="3"/>
</dbReference>
<dbReference type="CDD" id="cd00200">
    <property type="entry name" value="WD40"/>
    <property type="match status" value="1"/>
</dbReference>
<dbReference type="SMART" id="SM00320">
    <property type="entry name" value="WD40"/>
    <property type="match status" value="7"/>
</dbReference>
<dbReference type="SUPFAM" id="SSF50494">
    <property type="entry name" value="Trypsin-like serine proteases"/>
    <property type="match status" value="1"/>
</dbReference>
<dbReference type="InterPro" id="IPR043504">
    <property type="entry name" value="Peptidase_S1_PA_chymotrypsin"/>
</dbReference>
<dbReference type="PROSITE" id="PS50082">
    <property type="entry name" value="WD_REPEATS_2"/>
    <property type="match status" value="6"/>
</dbReference>
<gene>
    <name evidence="6" type="ORF">ACE1CC_17475</name>
</gene>
<keyword evidence="7" id="KW-1185">Reference proteome</keyword>
<keyword evidence="4" id="KW-0802">TPR repeat</keyword>
<protein>
    <submittedName>
        <fullName evidence="6">Trypsin-like peptidase domain-containing protein</fullName>
    </submittedName>
</protein>
<dbReference type="EMBL" id="JBHFNQ010000131">
    <property type="protein sequence ID" value="MFB2878643.1"/>
    <property type="molecule type" value="Genomic_DNA"/>
</dbReference>
<dbReference type="Pfam" id="PF00400">
    <property type="entry name" value="WD40"/>
    <property type="match status" value="7"/>
</dbReference>
<feature type="repeat" description="WD" evidence="3">
    <location>
        <begin position="436"/>
        <end position="476"/>
    </location>
</feature>
<feature type="repeat" description="WD" evidence="3">
    <location>
        <begin position="648"/>
        <end position="681"/>
    </location>
</feature>
<feature type="repeat" description="TPR" evidence="4">
    <location>
        <begin position="272"/>
        <end position="305"/>
    </location>
</feature>
<dbReference type="Gene3D" id="2.40.10.10">
    <property type="entry name" value="Trypsin-like serine proteases"/>
    <property type="match status" value="2"/>
</dbReference>
<dbReference type="Pfam" id="PF13365">
    <property type="entry name" value="Trypsin_2"/>
    <property type="match status" value="1"/>
</dbReference>
<dbReference type="SMART" id="SM00028">
    <property type="entry name" value="TPR"/>
    <property type="match status" value="3"/>
</dbReference>
<sequence length="681" mass="74764">MRFSYTIPAVLIGVSVFVQPVIVVTLASEQQFNDKARKLTVRIDLNKTPAGSGVILYKQVDIHKKTNIYYVLTAKHVLSQSGEYSLITYPDQKPHQISPSSVTLLPDVDLAILQFESSADYSFATPIKVEDLKATDGARVWIVGYPKYTVGSPIPKDPPVIPGNIILPPGQSLDNNYDLAYNNPTARGMSGSPILNQRGELIGVHGRGGKEINPNNSAPESVQINYGISIKVFNERAAKAFFELGMKNLEQKNYTRAREDFSLALRFNPKFADAYMGLSRAYFGMVNYAEASRNVSRAIDNYPKTANNPQLAEAYRLQGAIFVEQKNYREAEKNYQQAIQFNSNDANFVADVQRRIEALPKPQISNVPQPKPTTPPTTGTQPVATRLPSDWVFTTLPAQAKVFTVAFSPDGRFLASGTEDGKIQLWDLTAGKSSAINAHSKEVNAIVFSPDGTKLASSASDGVKIWNLQQGSLSHFKNLANASLKVQSIAFSPNGQNIATGTAEGQIKLWQVNTGKWLRDLSGHKGRVSALAYSPDGKIIVSGGIDNSIRIWNLSQRNSQPLVLTGHQDLILSIIFSRDGQTLITSSRDRTIRMWNFNTRQLQRPPLSVDGLILNFYVAISPDGNILASGNNSNIKIWNLSNNQSQELAGHNHSVSSLVFSSDGKLASGSQDGTIRIWQKK</sequence>
<dbReference type="PROSITE" id="PS50005">
    <property type="entry name" value="TPR"/>
    <property type="match status" value="3"/>
</dbReference>
<dbReference type="InterPro" id="IPR011990">
    <property type="entry name" value="TPR-like_helical_dom_sf"/>
</dbReference>
<evidence type="ECO:0000313" key="6">
    <source>
        <dbReference type="EMBL" id="MFB2878643.1"/>
    </source>
</evidence>
<feature type="repeat" description="WD" evidence="3">
    <location>
        <begin position="402"/>
        <end position="436"/>
    </location>
</feature>
<dbReference type="InterPro" id="IPR020472">
    <property type="entry name" value="WD40_PAC1"/>
</dbReference>
<dbReference type="Gene3D" id="1.25.40.10">
    <property type="entry name" value="Tetratricopeptide repeat domain"/>
    <property type="match status" value="1"/>
</dbReference>
<dbReference type="Pfam" id="PF13424">
    <property type="entry name" value="TPR_12"/>
    <property type="match status" value="1"/>
</dbReference>
<comment type="caution">
    <text evidence="6">The sequence shown here is derived from an EMBL/GenBank/DDBJ whole genome shotgun (WGS) entry which is preliminary data.</text>
</comment>
<dbReference type="SUPFAM" id="SSF48452">
    <property type="entry name" value="TPR-like"/>
    <property type="match status" value="1"/>
</dbReference>
<evidence type="ECO:0000256" key="4">
    <source>
        <dbReference type="PROSITE-ProRule" id="PRU00339"/>
    </source>
</evidence>
<feature type="region of interest" description="Disordered" evidence="5">
    <location>
        <begin position="362"/>
        <end position="384"/>
    </location>
</feature>
<evidence type="ECO:0000256" key="2">
    <source>
        <dbReference type="ARBA" id="ARBA00022737"/>
    </source>
</evidence>
<dbReference type="InterPro" id="IPR001680">
    <property type="entry name" value="WD40_rpt"/>
</dbReference>
<dbReference type="InterPro" id="IPR009003">
    <property type="entry name" value="Peptidase_S1_PA"/>
</dbReference>
<feature type="repeat" description="TPR" evidence="4">
    <location>
        <begin position="238"/>
        <end position="271"/>
    </location>
</feature>
<dbReference type="InterPro" id="IPR019734">
    <property type="entry name" value="TPR_rpt"/>
</dbReference>
<evidence type="ECO:0000256" key="1">
    <source>
        <dbReference type="ARBA" id="ARBA00022574"/>
    </source>
</evidence>
<dbReference type="PANTHER" id="PTHR19848">
    <property type="entry name" value="WD40 REPEAT PROTEIN"/>
    <property type="match status" value="1"/>
</dbReference>
<accession>A0ABV4X770</accession>
<feature type="repeat" description="WD" evidence="3">
    <location>
        <begin position="479"/>
        <end position="520"/>
    </location>
</feature>
<name>A0ABV4X770_9CYAN</name>
<evidence type="ECO:0000256" key="3">
    <source>
        <dbReference type="PROSITE-ProRule" id="PRU00221"/>
    </source>
</evidence>
<feature type="repeat" description="WD" evidence="3">
    <location>
        <begin position="521"/>
        <end position="562"/>
    </location>
</feature>
<dbReference type="PROSITE" id="PS00678">
    <property type="entry name" value="WD_REPEATS_1"/>
    <property type="match status" value="3"/>
</dbReference>
<feature type="repeat" description="TPR" evidence="4">
    <location>
        <begin position="312"/>
        <end position="345"/>
    </location>
</feature>
<evidence type="ECO:0000313" key="7">
    <source>
        <dbReference type="Proteomes" id="UP001576774"/>
    </source>
</evidence>
<dbReference type="PROSITE" id="PS50294">
    <property type="entry name" value="WD_REPEATS_REGION"/>
    <property type="match status" value="5"/>
</dbReference>
<dbReference type="InterPro" id="IPR036322">
    <property type="entry name" value="WD40_repeat_dom_sf"/>
</dbReference>
<dbReference type="PANTHER" id="PTHR19848:SF8">
    <property type="entry name" value="F-BOX AND WD REPEAT DOMAIN CONTAINING 7"/>
    <property type="match status" value="1"/>
</dbReference>
<dbReference type="Proteomes" id="UP001576774">
    <property type="component" value="Unassembled WGS sequence"/>
</dbReference>
<dbReference type="InterPro" id="IPR019775">
    <property type="entry name" value="WD40_repeat_CS"/>
</dbReference>
<dbReference type="RefSeq" id="WP_413271707.1">
    <property type="nucleotide sequence ID" value="NZ_JBHFNQ010000131.1"/>
</dbReference>
<dbReference type="PRINTS" id="PR00320">
    <property type="entry name" value="GPROTEINBRPT"/>
</dbReference>
<dbReference type="InterPro" id="IPR015943">
    <property type="entry name" value="WD40/YVTN_repeat-like_dom_sf"/>
</dbReference>
<evidence type="ECO:0000256" key="5">
    <source>
        <dbReference type="SAM" id="MobiDB-lite"/>
    </source>
</evidence>
<dbReference type="SUPFAM" id="SSF50978">
    <property type="entry name" value="WD40 repeat-like"/>
    <property type="match status" value="1"/>
</dbReference>
<proteinExistence type="predicted"/>
<keyword evidence="2" id="KW-0677">Repeat</keyword>
<reference evidence="6 7" key="1">
    <citation type="submission" date="2024-09" db="EMBL/GenBank/DDBJ databases">
        <title>Floridaenema gen nov. (Aerosakkonemataceae, Aerosakkonematales ord. nov., Cyanobacteria) from benthic tropical and subtropical fresh waters, with the description of four new species.</title>
        <authorList>
            <person name="Moretto J.A."/>
            <person name="Berthold D.E."/>
            <person name="Lefler F.W."/>
            <person name="Huang I.-S."/>
            <person name="Laughinghouse H. IV."/>
        </authorList>
    </citation>
    <scope>NUCLEOTIDE SEQUENCE [LARGE SCALE GENOMIC DNA]</scope>
    <source>
        <strain evidence="6 7">BLCC-F46</strain>
    </source>
</reference>
<feature type="repeat" description="WD" evidence="3">
    <location>
        <begin position="564"/>
        <end position="605"/>
    </location>
</feature>
<organism evidence="6 7">
    <name type="scientific">Floridaenema aerugineum BLCC-F46</name>
    <dbReference type="NCBI Taxonomy" id="3153654"/>
    <lineage>
        <taxon>Bacteria</taxon>
        <taxon>Bacillati</taxon>
        <taxon>Cyanobacteriota</taxon>
        <taxon>Cyanophyceae</taxon>
        <taxon>Oscillatoriophycideae</taxon>
        <taxon>Aerosakkonematales</taxon>
        <taxon>Aerosakkonemataceae</taxon>
        <taxon>Floridanema</taxon>
        <taxon>Floridanema aerugineum</taxon>
    </lineage>
</organism>